<name>E3MC23_CAERE</name>
<dbReference type="OrthoDB" id="5813614at2759"/>
<dbReference type="KEGG" id="crq:GCK72_025667"/>
<protein>
    <submittedName>
        <fullName evidence="1">Uncharacterized protein</fullName>
    </submittedName>
</protein>
<sequence>MHLQSLHFFPQLREGLRASREQIVFQFVCSVAVLFFSSLFLSIFSFSIFSFPEIQNHWSREMDSATPLSHEIQILDGLIEPHLQEGKSHWPTWAMILVVVCIILSLLAFFLGNFITKKTTSVRNKSATRQDGKERERKWGAGFSGGLWAAA</sequence>
<reference evidence="1" key="1">
    <citation type="submission" date="2007-07" db="EMBL/GenBank/DDBJ databases">
        <title>PCAP assembly of the Caenorhabditis remanei genome.</title>
        <authorList>
            <consortium name="The Caenorhabditis remanei Sequencing Consortium"/>
            <person name="Wilson R.K."/>
        </authorList>
    </citation>
    <scope>NUCLEOTIDE SEQUENCE [LARGE SCALE GENOMIC DNA]</scope>
    <source>
        <strain evidence="1">PB4641</strain>
    </source>
</reference>
<evidence type="ECO:0000313" key="1">
    <source>
        <dbReference type="EMBL" id="EFO98200.1"/>
    </source>
</evidence>
<dbReference type="EMBL" id="DS268434">
    <property type="protein sequence ID" value="EFO98200.1"/>
    <property type="molecule type" value="Genomic_DNA"/>
</dbReference>
<proteinExistence type="predicted"/>
<dbReference type="RefSeq" id="XP_003106258.2">
    <property type="nucleotide sequence ID" value="XM_003106210.2"/>
</dbReference>
<dbReference type="eggNOG" id="ENOG502R0TG">
    <property type="taxonomic scope" value="Eukaryota"/>
</dbReference>
<dbReference type="GeneID" id="9807808"/>
<keyword evidence="2" id="KW-1185">Reference proteome</keyword>
<dbReference type="FunCoup" id="E3MC23">
    <property type="interactions" value="1080"/>
</dbReference>
<dbReference type="CTD" id="9807808"/>
<dbReference type="AlphaFoldDB" id="E3MC23"/>
<dbReference type="Proteomes" id="UP000008281">
    <property type="component" value="Unassembled WGS sequence"/>
</dbReference>
<dbReference type="HOGENOM" id="CLU_1733189_0_0_1"/>
<gene>
    <name evidence="1" type="ORF">CRE_15294</name>
</gene>
<evidence type="ECO:0000313" key="2">
    <source>
        <dbReference type="Proteomes" id="UP000008281"/>
    </source>
</evidence>
<organism evidence="2">
    <name type="scientific">Caenorhabditis remanei</name>
    <name type="common">Caenorhabditis vulgaris</name>
    <dbReference type="NCBI Taxonomy" id="31234"/>
    <lineage>
        <taxon>Eukaryota</taxon>
        <taxon>Metazoa</taxon>
        <taxon>Ecdysozoa</taxon>
        <taxon>Nematoda</taxon>
        <taxon>Chromadorea</taxon>
        <taxon>Rhabditida</taxon>
        <taxon>Rhabditina</taxon>
        <taxon>Rhabditomorpha</taxon>
        <taxon>Rhabditoidea</taxon>
        <taxon>Rhabditidae</taxon>
        <taxon>Peloderinae</taxon>
        <taxon>Caenorhabditis</taxon>
    </lineage>
</organism>
<accession>E3MC23</accession>